<dbReference type="CDD" id="cd00121">
    <property type="entry name" value="MATH"/>
    <property type="match status" value="1"/>
</dbReference>
<dbReference type="Gene3D" id="2.60.210.10">
    <property type="entry name" value="Apoptosis, Tumor Necrosis Factor Receptor Associated Protein 2, Chain A"/>
    <property type="match status" value="1"/>
</dbReference>
<dbReference type="EMBL" id="JAYWIO010000004">
    <property type="protein sequence ID" value="KAK7267881.1"/>
    <property type="molecule type" value="Genomic_DNA"/>
</dbReference>
<name>A0AAN9ICI7_CROPI</name>
<protein>
    <recommendedName>
        <fullName evidence="1">MATH domain-containing protein</fullName>
    </recommendedName>
</protein>
<dbReference type="PANTHER" id="PTHR26379:SF434">
    <property type="entry name" value="BTB_POZ AND MATH DOMAIN-CONTAINING PROTEIN 2"/>
    <property type="match status" value="1"/>
</dbReference>
<evidence type="ECO:0000313" key="2">
    <source>
        <dbReference type="EMBL" id="KAK7267881.1"/>
    </source>
</evidence>
<dbReference type="Proteomes" id="UP001372338">
    <property type="component" value="Unassembled WGS sequence"/>
</dbReference>
<comment type="caution">
    <text evidence="2">The sequence shown here is derived from an EMBL/GenBank/DDBJ whole genome shotgun (WGS) entry which is preliminary data.</text>
</comment>
<dbReference type="InterPro" id="IPR002083">
    <property type="entry name" value="MATH/TRAF_dom"/>
</dbReference>
<dbReference type="SUPFAM" id="SSF49599">
    <property type="entry name" value="TRAF domain-like"/>
    <property type="match status" value="1"/>
</dbReference>
<evidence type="ECO:0000259" key="1">
    <source>
        <dbReference type="PROSITE" id="PS50144"/>
    </source>
</evidence>
<dbReference type="AlphaFoldDB" id="A0AAN9ICI7"/>
<keyword evidence="3" id="KW-1185">Reference proteome</keyword>
<dbReference type="PANTHER" id="PTHR26379">
    <property type="entry name" value="BTB/POZ AND MATH DOMAIN-CONTAINING PROTEIN 1"/>
    <property type="match status" value="1"/>
</dbReference>
<evidence type="ECO:0000313" key="3">
    <source>
        <dbReference type="Proteomes" id="UP001372338"/>
    </source>
</evidence>
<organism evidence="2 3">
    <name type="scientific">Crotalaria pallida</name>
    <name type="common">Smooth rattlebox</name>
    <name type="synonym">Crotalaria striata</name>
    <dbReference type="NCBI Taxonomy" id="3830"/>
    <lineage>
        <taxon>Eukaryota</taxon>
        <taxon>Viridiplantae</taxon>
        <taxon>Streptophyta</taxon>
        <taxon>Embryophyta</taxon>
        <taxon>Tracheophyta</taxon>
        <taxon>Spermatophyta</taxon>
        <taxon>Magnoliopsida</taxon>
        <taxon>eudicotyledons</taxon>
        <taxon>Gunneridae</taxon>
        <taxon>Pentapetalae</taxon>
        <taxon>rosids</taxon>
        <taxon>fabids</taxon>
        <taxon>Fabales</taxon>
        <taxon>Fabaceae</taxon>
        <taxon>Papilionoideae</taxon>
        <taxon>50 kb inversion clade</taxon>
        <taxon>genistoids sensu lato</taxon>
        <taxon>core genistoids</taxon>
        <taxon>Crotalarieae</taxon>
        <taxon>Crotalaria</taxon>
    </lineage>
</organism>
<sequence>MNHYSSSSSSLRETIVVKGSHEFNISGYSLMKGIGSGKYLASYMFTAGGHDWCIYFYPDGKNPDDNASYVSLFIVLASQHSKNVKALFELTLLDQSGNQRHKVHSQFQSMPESGPYTLMTPGSMW</sequence>
<dbReference type="PROSITE" id="PS50144">
    <property type="entry name" value="MATH"/>
    <property type="match status" value="1"/>
</dbReference>
<dbReference type="Pfam" id="PF22486">
    <property type="entry name" value="MATH_2"/>
    <property type="match status" value="1"/>
</dbReference>
<gene>
    <name evidence="2" type="ORF">RIF29_20561</name>
</gene>
<dbReference type="InterPro" id="IPR045005">
    <property type="entry name" value="BPM1-6"/>
</dbReference>
<reference evidence="2 3" key="1">
    <citation type="submission" date="2024-01" db="EMBL/GenBank/DDBJ databases">
        <title>The genomes of 5 underutilized Papilionoideae crops provide insights into root nodulation and disease resistanc.</title>
        <authorList>
            <person name="Yuan L."/>
        </authorList>
    </citation>
    <scope>NUCLEOTIDE SEQUENCE [LARGE SCALE GENOMIC DNA]</scope>
    <source>
        <strain evidence="2">ZHUSHIDOU_FW_LH</strain>
        <tissue evidence="2">Leaf</tissue>
    </source>
</reference>
<accession>A0AAN9ICI7</accession>
<dbReference type="GO" id="GO:0016567">
    <property type="term" value="P:protein ubiquitination"/>
    <property type="evidence" value="ECO:0007669"/>
    <property type="project" value="InterPro"/>
</dbReference>
<proteinExistence type="predicted"/>
<feature type="domain" description="MATH" evidence="1">
    <location>
        <begin position="18"/>
        <end position="125"/>
    </location>
</feature>
<dbReference type="InterPro" id="IPR008974">
    <property type="entry name" value="TRAF-like"/>
</dbReference>